<proteinExistence type="predicted"/>
<accession>A0AAE1F9B1</accession>
<gene>
    <name evidence="2" type="ORF">Pcinc_024747</name>
</gene>
<dbReference type="EMBL" id="JAWQEG010002741">
    <property type="protein sequence ID" value="KAK3869985.1"/>
    <property type="molecule type" value="Genomic_DNA"/>
</dbReference>
<feature type="compositionally biased region" description="Low complexity" evidence="1">
    <location>
        <begin position="65"/>
        <end position="77"/>
    </location>
</feature>
<protein>
    <submittedName>
        <fullName evidence="2">Uncharacterized protein</fullName>
    </submittedName>
</protein>
<dbReference type="AlphaFoldDB" id="A0AAE1F9B1"/>
<organism evidence="2 3">
    <name type="scientific">Petrolisthes cinctipes</name>
    <name type="common">Flat porcelain crab</name>
    <dbReference type="NCBI Taxonomy" id="88211"/>
    <lineage>
        <taxon>Eukaryota</taxon>
        <taxon>Metazoa</taxon>
        <taxon>Ecdysozoa</taxon>
        <taxon>Arthropoda</taxon>
        <taxon>Crustacea</taxon>
        <taxon>Multicrustacea</taxon>
        <taxon>Malacostraca</taxon>
        <taxon>Eumalacostraca</taxon>
        <taxon>Eucarida</taxon>
        <taxon>Decapoda</taxon>
        <taxon>Pleocyemata</taxon>
        <taxon>Anomura</taxon>
        <taxon>Galatheoidea</taxon>
        <taxon>Porcellanidae</taxon>
        <taxon>Petrolisthes</taxon>
    </lineage>
</organism>
<sequence length="159" mass="18291">MGRVEEESQGDRESRRWGESGKRVKEMGESRARESRTWGKSEKSQGDGESKEMGPEPPPSVIKRPSSISPHTPHPTSLHNLGRPWKGGEGEEGRRRRGREKEERKGGGGEEGRRRRGREEEERKGRKGEEGKERRGREGKERKGRKGEEGRRRRGREEE</sequence>
<reference evidence="2" key="1">
    <citation type="submission" date="2023-10" db="EMBL/GenBank/DDBJ databases">
        <title>Genome assemblies of two species of porcelain crab, Petrolisthes cinctipes and Petrolisthes manimaculis (Anomura: Porcellanidae).</title>
        <authorList>
            <person name="Angst P."/>
        </authorList>
    </citation>
    <scope>NUCLEOTIDE SEQUENCE</scope>
    <source>
        <strain evidence="2">PB745_01</strain>
        <tissue evidence="2">Gill</tissue>
    </source>
</reference>
<evidence type="ECO:0000256" key="1">
    <source>
        <dbReference type="SAM" id="MobiDB-lite"/>
    </source>
</evidence>
<feature type="compositionally biased region" description="Basic and acidic residues" evidence="1">
    <location>
        <begin position="1"/>
        <end position="54"/>
    </location>
</feature>
<name>A0AAE1F9B1_PETCI</name>
<feature type="compositionally biased region" description="Basic and acidic residues" evidence="1">
    <location>
        <begin position="86"/>
        <end position="159"/>
    </location>
</feature>
<feature type="region of interest" description="Disordered" evidence="1">
    <location>
        <begin position="1"/>
        <end position="159"/>
    </location>
</feature>
<evidence type="ECO:0000313" key="3">
    <source>
        <dbReference type="Proteomes" id="UP001286313"/>
    </source>
</evidence>
<comment type="caution">
    <text evidence="2">The sequence shown here is derived from an EMBL/GenBank/DDBJ whole genome shotgun (WGS) entry which is preliminary data.</text>
</comment>
<dbReference type="Proteomes" id="UP001286313">
    <property type="component" value="Unassembled WGS sequence"/>
</dbReference>
<keyword evidence="3" id="KW-1185">Reference proteome</keyword>
<evidence type="ECO:0000313" key="2">
    <source>
        <dbReference type="EMBL" id="KAK3869985.1"/>
    </source>
</evidence>